<name>A0A1M6UBX2_REIAG</name>
<evidence type="ECO:0000313" key="1">
    <source>
        <dbReference type="EMBL" id="SHK66676.1"/>
    </source>
</evidence>
<sequence length="62" mass="7253">MLPVERMLIHKSKSLEEYDDVRAIQNHLKKRGIELTAEAKVRMEHIPTQSELNLQYKAYTAS</sequence>
<dbReference type="AlphaFoldDB" id="A0A1M6UBX2"/>
<proteinExistence type="predicted"/>
<dbReference type="Proteomes" id="UP000184474">
    <property type="component" value="Unassembled WGS sequence"/>
</dbReference>
<accession>A0A1M6UBX2</accession>
<keyword evidence="2" id="KW-1185">Reference proteome</keyword>
<protein>
    <submittedName>
        <fullName evidence="1">Uncharacterized protein</fullName>
    </submittedName>
</protein>
<organism evidence="1 2">
    <name type="scientific">Reichenbachiella agariperforans</name>
    <dbReference type="NCBI Taxonomy" id="156994"/>
    <lineage>
        <taxon>Bacteria</taxon>
        <taxon>Pseudomonadati</taxon>
        <taxon>Bacteroidota</taxon>
        <taxon>Cytophagia</taxon>
        <taxon>Cytophagales</taxon>
        <taxon>Reichenbachiellaceae</taxon>
        <taxon>Reichenbachiella</taxon>
    </lineage>
</organism>
<dbReference type="EMBL" id="FRAA01000007">
    <property type="protein sequence ID" value="SHK66676.1"/>
    <property type="molecule type" value="Genomic_DNA"/>
</dbReference>
<reference evidence="2" key="1">
    <citation type="submission" date="2016-11" db="EMBL/GenBank/DDBJ databases">
        <authorList>
            <person name="Varghese N."/>
            <person name="Submissions S."/>
        </authorList>
    </citation>
    <scope>NUCLEOTIDE SEQUENCE [LARGE SCALE GENOMIC DNA]</scope>
    <source>
        <strain evidence="2">DSM 26134</strain>
    </source>
</reference>
<gene>
    <name evidence="1" type="ORF">SAMN04488028_10752</name>
</gene>
<evidence type="ECO:0000313" key="2">
    <source>
        <dbReference type="Proteomes" id="UP000184474"/>
    </source>
</evidence>